<evidence type="ECO:0000256" key="12">
    <source>
        <dbReference type="ARBA" id="ARBA00023303"/>
    </source>
</evidence>
<dbReference type="InterPro" id="IPR036259">
    <property type="entry name" value="MFS_trans_sf"/>
</dbReference>
<dbReference type="InterPro" id="IPR015683">
    <property type="entry name" value="Ionotropic_Glu_rcpt"/>
</dbReference>
<comment type="function">
    <text evidence="14">Glutamate-gated receptor that probably acts as non-selective cation channel.</text>
</comment>
<evidence type="ECO:0000256" key="3">
    <source>
        <dbReference type="ARBA" id="ARBA00022448"/>
    </source>
</evidence>
<dbReference type="AlphaFoldDB" id="A0A2G9H8M3"/>
<dbReference type="FunFam" id="3.40.190.10:FF:000054">
    <property type="entry name" value="Glutamate receptor"/>
    <property type="match status" value="1"/>
</dbReference>
<dbReference type="STRING" id="429701.A0A2G9H8M3"/>
<dbReference type="Gene3D" id="3.40.190.10">
    <property type="entry name" value="Periplasmic binding protein-like II"/>
    <property type="match status" value="3"/>
</dbReference>
<evidence type="ECO:0000256" key="1">
    <source>
        <dbReference type="ARBA" id="ARBA00004141"/>
    </source>
</evidence>
<dbReference type="Gene3D" id="3.40.50.2300">
    <property type="match status" value="2"/>
</dbReference>
<feature type="signal peptide" evidence="18">
    <location>
        <begin position="1"/>
        <end position="21"/>
    </location>
</feature>
<evidence type="ECO:0000256" key="10">
    <source>
        <dbReference type="ARBA" id="ARBA00023180"/>
    </source>
</evidence>
<keyword evidence="6 17" id="KW-1133">Transmembrane helix</keyword>
<accession>A0A2G9H8M3</accession>
<dbReference type="GO" id="GO:0009611">
    <property type="term" value="P:response to wounding"/>
    <property type="evidence" value="ECO:0007669"/>
    <property type="project" value="UniProtKB-ARBA"/>
</dbReference>
<dbReference type="GO" id="GO:1901701">
    <property type="term" value="P:cellular response to oxygen-containing compound"/>
    <property type="evidence" value="ECO:0007669"/>
    <property type="project" value="UniProtKB-ARBA"/>
</dbReference>
<keyword evidence="15" id="KW-1015">Disulfide bond</keyword>
<dbReference type="FunFam" id="1.10.287.70:FF:000037">
    <property type="entry name" value="Glutamate receptor"/>
    <property type="match status" value="1"/>
</dbReference>
<evidence type="ECO:0000256" key="11">
    <source>
        <dbReference type="ARBA" id="ARBA00023286"/>
    </source>
</evidence>
<dbReference type="CDD" id="cd13686">
    <property type="entry name" value="GluR_Plant"/>
    <property type="match status" value="1"/>
</dbReference>
<dbReference type="FunFam" id="3.40.50.2300:FF:000081">
    <property type="entry name" value="Glutamate receptor"/>
    <property type="match status" value="1"/>
</dbReference>
<dbReference type="GO" id="GO:0007165">
    <property type="term" value="P:signal transduction"/>
    <property type="evidence" value="ECO:0007669"/>
    <property type="project" value="UniProtKB-ARBA"/>
</dbReference>
<evidence type="ECO:0000256" key="8">
    <source>
        <dbReference type="ARBA" id="ARBA00023136"/>
    </source>
</evidence>
<feature type="transmembrane region" description="Helical" evidence="17">
    <location>
        <begin position="587"/>
        <end position="606"/>
    </location>
</feature>
<sequence>MNSWGVGLVLLSLLFIGGVSKKDSPPRPDSVNIGAIFSFGTINGRVAKIAMNAAVQDINSDPSILGGTKLVLCTHDSNYSGFFSIIGGLKYMETDTVAIIGPQVSGMAHILSHLANELHVPMMSFTALDPGLSSLQYPYFIQTAPNDLFQMAAIADMISYFGYREVIAIYPDDEQSRGTMIALGDKLAERRCRISYKAVLSPEALATSNEIMNMLVKVSMMESRVIVVHAYAVIGLKVFDLARKLRMMERGYVWIATAWLSTVLDSTPIYGEEAKSIQGVITLRPHTPDSQRKREFLSRWNKLSNGSIGLNPYGLYAYDTVWMIANAVKVFLDQGGTISFSNYTNLVGLGGGTLNLGVLSMFDGGSQLRRNILQTNMTGLTGKIAFDSDRSVIRPAYDILNVVAKGYKQIGYWSNYSGLSVVPPEILYTKKPNRSSSNQQLDSVVWPGQTTVKPRGWVFPHNGRQLRIGVPDRVSYKAFVSQDESTGEIRGYCIDVFRAAIKLLPYAVPHKFILFGDRHKNPGYTDLVKMIPSNVFDAVVGDVAIVTNRTKIVDFTQPYIESGLVVVAPVRRANSSALAFLRPFTPLMWAVTAAFFLIVGVVVWILEHRINDDFRGPPKKQIVTILWFGFSTMFFAHRENTMSTLGRMVLILWLFVVLIITSSYTASLTSILTVQQLAPSIRGIDSLITSNEHIGFQVGSFAENYLTDELNIAKSRLVPLGSPEEYADALKTGRVAAVVDERPYIDLFLSDHCMDQVVGQEFTKSGWGFAFPRESPLAVDMSTAILALSENGELERIHDRWLNAKTCGQASSDDSNQLQLKSFWGLFVICGVACFLALLIYFCLMFRKFKRYYPELSEPSTQSSSKSIRIQRFLSFVDEKEEESKKKLKRKRAEVPYGGSQEDHQPPNGIYRNQSIVYQEDHNVNTYFH</sequence>
<proteinExistence type="inferred from homology"/>
<dbReference type="EMBL" id="NKXS01002397">
    <property type="protein sequence ID" value="PIN13865.1"/>
    <property type="molecule type" value="Genomic_DNA"/>
</dbReference>
<dbReference type="InterPro" id="IPR044440">
    <property type="entry name" value="GABAb_receptor_plant_PBP1"/>
</dbReference>
<dbReference type="InterPro" id="IPR019594">
    <property type="entry name" value="Glu/Gly-bd"/>
</dbReference>
<evidence type="ECO:0000256" key="13">
    <source>
        <dbReference type="ARBA" id="ARBA00044504"/>
    </source>
</evidence>
<dbReference type="OrthoDB" id="5984008at2759"/>
<dbReference type="GO" id="GO:0015276">
    <property type="term" value="F:ligand-gated monoatomic ion channel activity"/>
    <property type="evidence" value="ECO:0007669"/>
    <property type="project" value="InterPro"/>
</dbReference>
<dbReference type="Pfam" id="PF01094">
    <property type="entry name" value="ANF_receptor"/>
    <property type="match status" value="1"/>
</dbReference>
<evidence type="ECO:0000256" key="16">
    <source>
        <dbReference type="SAM" id="MobiDB-lite"/>
    </source>
</evidence>
<feature type="domain" description="Ionotropic glutamate receptor C-terminal" evidence="19">
    <location>
        <begin position="467"/>
        <end position="804"/>
    </location>
</feature>
<evidence type="ECO:0000256" key="9">
    <source>
        <dbReference type="ARBA" id="ARBA00023170"/>
    </source>
</evidence>
<dbReference type="Pfam" id="PF10613">
    <property type="entry name" value="Lig_chan-Glu_bd"/>
    <property type="match status" value="1"/>
</dbReference>
<evidence type="ECO:0000256" key="15">
    <source>
        <dbReference type="PIRSR" id="PIRSR037090-50"/>
    </source>
</evidence>
<gene>
    <name evidence="20" type="ORF">CDL12_13508</name>
</gene>
<evidence type="ECO:0000256" key="4">
    <source>
        <dbReference type="ARBA" id="ARBA00022692"/>
    </source>
</evidence>
<evidence type="ECO:0000313" key="21">
    <source>
        <dbReference type="Proteomes" id="UP000231279"/>
    </source>
</evidence>
<dbReference type="SMART" id="SM00079">
    <property type="entry name" value="PBPe"/>
    <property type="match status" value="1"/>
</dbReference>
<feature type="transmembrane region" description="Helical" evidence="17">
    <location>
        <begin position="648"/>
        <end position="672"/>
    </location>
</feature>
<keyword evidence="12 14" id="KW-0407">Ion channel</keyword>
<evidence type="ECO:0000256" key="18">
    <source>
        <dbReference type="SAM" id="SignalP"/>
    </source>
</evidence>
<dbReference type="SUPFAM" id="SSF103473">
    <property type="entry name" value="MFS general substrate transporter"/>
    <property type="match status" value="1"/>
</dbReference>
<name>A0A2G9H8M3_9LAMI</name>
<dbReference type="CDD" id="cd19990">
    <property type="entry name" value="PBP1_GABAb_receptor_plant"/>
    <property type="match status" value="1"/>
</dbReference>
<keyword evidence="11 14" id="KW-1071">Ligand-gated ion channel</keyword>
<evidence type="ECO:0000256" key="2">
    <source>
        <dbReference type="ARBA" id="ARBA00008685"/>
    </source>
</evidence>
<evidence type="ECO:0000256" key="7">
    <source>
        <dbReference type="ARBA" id="ARBA00023065"/>
    </source>
</evidence>
<reference evidence="21" key="1">
    <citation type="journal article" date="2018" name="Gigascience">
        <title>Genome assembly of the Pink Ipe (Handroanthus impetiginosus, Bignoniaceae), a highly valued, ecologically keystone Neotropical timber forest tree.</title>
        <authorList>
            <person name="Silva-Junior O.B."/>
            <person name="Grattapaglia D."/>
            <person name="Novaes E."/>
            <person name="Collevatti R.G."/>
        </authorList>
    </citation>
    <scope>NUCLEOTIDE SEQUENCE [LARGE SCALE GENOMIC DNA]</scope>
    <source>
        <strain evidence="21">cv. UFG-1</strain>
    </source>
</reference>
<dbReference type="PIRSF" id="PIRSF037090">
    <property type="entry name" value="Iontro_Glu-like_rcpt_pln"/>
    <property type="match status" value="1"/>
</dbReference>
<dbReference type="InterPro" id="IPR001828">
    <property type="entry name" value="ANF_lig-bd_rcpt"/>
</dbReference>
<dbReference type="FunFam" id="3.40.190.10:FF:000175">
    <property type="entry name" value="Glutamate receptor"/>
    <property type="match status" value="1"/>
</dbReference>
<keyword evidence="21" id="KW-1185">Reference proteome</keyword>
<feature type="disulfide bond" evidence="15">
    <location>
        <begin position="753"/>
        <end position="807"/>
    </location>
</feature>
<keyword evidence="7 14" id="KW-0406">Ion transport</keyword>
<keyword evidence="3 14" id="KW-0813">Transport</keyword>
<comment type="similarity">
    <text evidence="13">Belongs to the major facilitator superfamily. Phosphate:H(+) symporter (TC 2.A.1.9) family.</text>
</comment>
<keyword evidence="5 18" id="KW-0732">Signal</keyword>
<feature type="transmembrane region" description="Helical" evidence="17">
    <location>
        <begin position="823"/>
        <end position="844"/>
    </location>
</feature>
<comment type="caution">
    <text evidence="20">The sequence shown here is derived from an EMBL/GenBank/DDBJ whole genome shotgun (WGS) entry which is preliminary data.</text>
</comment>
<evidence type="ECO:0000259" key="19">
    <source>
        <dbReference type="SMART" id="SM00079"/>
    </source>
</evidence>
<dbReference type="PANTHER" id="PTHR18966">
    <property type="entry name" value="IONOTROPIC GLUTAMATE RECEPTOR"/>
    <property type="match status" value="1"/>
</dbReference>
<dbReference type="SUPFAM" id="SSF53822">
    <property type="entry name" value="Periplasmic binding protein-like I"/>
    <property type="match status" value="1"/>
</dbReference>
<dbReference type="GO" id="GO:0016020">
    <property type="term" value="C:membrane"/>
    <property type="evidence" value="ECO:0007669"/>
    <property type="project" value="UniProtKB-SubCell"/>
</dbReference>
<organism evidence="20 21">
    <name type="scientific">Handroanthus impetiginosus</name>
    <dbReference type="NCBI Taxonomy" id="429701"/>
    <lineage>
        <taxon>Eukaryota</taxon>
        <taxon>Viridiplantae</taxon>
        <taxon>Streptophyta</taxon>
        <taxon>Embryophyta</taxon>
        <taxon>Tracheophyta</taxon>
        <taxon>Spermatophyta</taxon>
        <taxon>Magnoliopsida</taxon>
        <taxon>eudicotyledons</taxon>
        <taxon>Gunneridae</taxon>
        <taxon>Pentapetalae</taxon>
        <taxon>asterids</taxon>
        <taxon>lamiids</taxon>
        <taxon>Lamiales</taxon>
        <taxon>Bignoniaceae</taxon>
        <taxon>Crescentiina</taxon>
        <taxon>Tabebuia alliance</taxon>
        <taxon>Handroanthus</taxon>
    </lineage>
</organism>
<dbReference type="InterPro" id="IPR017103">
    <property type="entry name" value="Iontropic_Glu_rcpt_pln"/>
</dbReference>
<dbReference type="Proteomes" id="UP000231279">
    <property type="component" value="Unassembled WGS sequence"/>
</dbReference>
<evidence type="ECO:0000256" key="14">
    <source>
        <dbReference type="PIRNR" id="PIRNR037090"/>
    </source>
</evidence>
<keyword evidence="10" id="KW-0325">Glycoprotein</keyword>
<keyword evidence="8 14" id="KW-0472">Membrane</keyword>
<protein>
    <recommendedName>
        <fullName evidence="14">Glutamate receptor</fullName>
    </recommendedName>
</protein>
<evidence type="ECO:0000256" key="17">
    <source>
        <dbReference type="SAM" id="Phobius"/>
    </source>
</evidence>
<evidence type="ECO:0000256" key="6">
    <source>
        <dbReference type="ARBA" id="ARBA00022989"/>
    </source>
</evidence>
<comment type="subcellular location">
    <subcellularLocation>
        <location evidence="1">Membrane</location>
        <topology evidence="1">Multi-pass membrane protein</topology>
    </subcellularLocation>
</comment>
<dbReference type="SUPFAM" id="SSF53850">
    <property type="entry name" value="Periplasmic binding protein-like II"/>
    <property type="match status" value="1"/>
</dbReference>
<evidence type="ECO:0000313" key="20">
    <source>
        <dbReference type="EMBL" id="PIN13865.1"/>
    </source>
</evidence>
<feature type="region of interest" description="Disordered" evidence="16">
    <location>
        <begin position="884"/>
        <end position="910"/>
    </location>
</feature>
<dbReference type="InterPro" id="IPR001320">
    <property type="entry name" value="Iontro_rcpt_C"/>
</dbReference>
<dbReference type="InterPro" id="IPR028082">
    <property type="entry name" value="Peripla_BP_I"/>
</dbReference>
<dbReference type="Gene3D" id="1.10.287.70">
    <property type="match status" value="1"/>
</dbReference>
<feature type="chain" id="PRO_5013829596" description="Glutamate receptor" evidence="18">
    <location>
        <begin position="22"/>
        <end position="929"/>
    </location>
</feature>
<keyword evidence="4 17" id="KW-0812">Transmembrane</keyword>
<evidence type="ECO:0000256" key="5">
    <source>
        <dbReference type="ARBA" id="ARBA00022729"/>
    </source>
</evidence>
<dbReference type="Pfam" id="PF00060">
    <property type="entry name" value="Lig_chan"/>
    <property type="match status" value="1"/>
</dbReference>
<keyword evidence="9 14" id="KW-0675">Receptor</keyword>
<comment type="similarity">
    <text evidence="2 14">Belongs to the glutamate-gated ion channel (TC 1.A.10.1) family.</text>
</comment>